<evidence type="ECO:0000256" key="2">
    <source>
        <dbReference type="ARBA" id="ARBA00006055"/>
    </source>
</evidence>
<dbReference type="InterPro" id="IPR018805">
    <property type="entry name" value="YJL171C/Tos1_C"/>
</dbReference>
<evidence type="ECO:0000256" key="5">
    <source>
        <dbReference type="ARBA" id="ARBA00022801"/>
    </source>
</evidence>
<dbReference type="PANTHER" id="PTHR31737">
    <property type="entry name" value="PROTEIN TOS1"/>
    <property type="match status" value="1"/>
</dbReference>
<dbReference type="EC" id="3.2.1.39" evidence="3"/>
<dbReference type="PANTHER" id="PTHR31737:SF2">
    <property type="entry name" value="PROTEIN TOS1"/>
    <property type="match status" value="1"/>
</dbReference>
<dbReference type="GO" id="GO:0009277">
    <property type="term" value="C:fungal-type cell wall"/>
    <property type="evidence" value="ECO:0007669"/>
    <property type="project" value="TreeGrafter"/>
</dbReference>
<dbReference type="Gene3D" id="2.60.120.200">
    <property type="match status" value="1"/>
</dbReference>
<evidence type="ECO:0000259" key="11">
    <source>
        <dbReference type="Pfam" id="PF10290"/>
    </source>
</evidence>
<evidence type="ECO:0000256" key="9">
    <source>
        <dbReference type="SAM" id="SignalP"/>
    </source>
</evidence>
<evidence type="ECO:0000313" key="13">
    <source>
        <dbReference type="Proteomes" id="UP000829685"/>
    </source>
</evidence>
<keyword evidence="5" id="KW-0378">Hydrolase</keyword>
<keyword evidence="7" id="KW-0961">Cell wall biogenesis/degradation</keyword>
<feature type="chain" id="PRO_5040113878" description="glucan endo-1,3-beta-D-glucosidase" evidence="9">
    <location>
        <begin position="18"/>
        <end position="441"/>
    </location>
</feature>
<evidence type="ECO:0000313" key="12">
    <source>
        <dbReference type="EMBL" id="KAI1857081.1"/>
    </source>
</evidence>
<dbReference type="Pfam" id="PF10290">
    <property type="entry name" value="YJL171C_Tos1_N"/>
    <property type="match status" value="1"/>
</dbReference>
<dbReference type="EMBL" id="JAFIMR010000041">
    <property type="protein sequence ID" value="KAI1857081.1"/>
    <property type="molecule type" value="Genomic_DNA"/>
</dbReference>
<feature type="domain" description="Cell wall protein YJL171C/Tos1 C-terminal" evidence="10">
    <location>
        <begin position="198"/>
        <end position="422"/>
    </location>
</feature>
<evidence type="ECO:0000256" key="8">
    <source>
        <dbReference type="SAM" id="MobiDB-lite"/>
    </source>
</evidence>
<organism evidence="12 13">
    <name type="scientific">Neoarthrinium moseri</name>
    <dbReference type="NCBI Taxonomy" id="1658444"/>
    <lineage>
        <taxon>Eukaryota</taxon>
        <taxon>Fungi</taxon>
        <taxon>Dikarya</taxon>
        <taxon>Ascomycota</taxon>
        <taxon>Pezizomycotina</taxon>
        <taxon>Sordariomycetes</taxon>
        <taxon>Xylariomycetidae</taxon>
        <taxon>Amphisphaeriales</taxon>
        <taxon>Apiosporaceae</taxon>
        <taxon>Neoarthrinium</taxon>
    </lineage>
</organism>
<dbReference type="InterPro" id="IPR018807">
    <property type="entry name" value="YJL171C/Tos1_N"/>
</dbReference>
<evidence type="ECO:0000256" key="7">
    <source>
        <dbReference type="ARBA" id="ARBA00023316"/>
    </source>
</evidence>
<dbReference type="GO" id="GO:0071555">
    <property type="term" value="P:cell wall organization"/>
    <property type="evidence" value="ECO:0007669"/>
    <property type="project" value="UniProtKB-KW"/>
</dbReference>
<dbReference type="AlphaFoldDB" id="A0A9P9WCG9"/>
<proteinExistence type="inferred from homology"/>
<feature type="compositionally biased region" description="Basic residues" evidence="8">
    <location>
        <begin position="104"/>
        <end position="119"/>
    </location>
</feature>
<feature type="region of interest" description="Disordered" evidence="8">
    <location>
        <begin position="104"/>
        <end position="127"/>
    </location>
</feature>
<feature type="signal peptide" evidence="9">
    <location>
        <begin position="1"/>
        <end position="17"/>
    </location>
</feature>
<comment type="catalytic activity">
    <reaction evidence="1">
        <text>Hydrolysis of (1-&gt;3)-beta-D-glucosidic linkages in (1-&gt;3)-beta-D-glucans.</text>
        <dbReference type="EC" id="3.2.1.39"/>
    </reaction>
</comment>
<evidence type="ECO:0000256" key="4">
    <source>
        <dbReference type="ARBA" id="ARBA00022729"/>
    </source>
</evidence>
<evidence type="ECO:0000259" key="10">
    <source>
        <dbReference type="Pfam" id="PF10287"/>
    </source>
</evidence>
<evidence type="ECO:0000256" key="6">
    <source>
        <dbReference type="ARBA" id="ARBA00023295"/>
    </source>
</evidence>
<dbReference type="Proteomes" id="UP000829685">
    <property type="component" value="Unassembled WGS sequence"/>
</dbReference>
<sequence>MKYTAAVLLASAAAVSADCATTSYEEGGNWFCQAVNQIKYTNLAASGSYKAVSSMSSSGDCSFSDKAYSGAIAPFDEELSVHVRGPTQLKSFAVYKPAATKKRAEHKSHRRHGHQHLHKKAAEGKQEEARAVGDDVIATINGQVVSWKNTWDGKTAAVADSKAAATTYPAAATTAATSSKTTKAASTASTSADFDAAGDYTRVAYYSAEDQTADGITFLGNYGGQGSGVFDNTWGNSLSYLSADGTSGAASSEILSNVLVGDNKEYAIFADTECADGDEECGYARPGSVAYHGFGGADKVFLFEFQMPASGKTGWNEDMPAIWLLNAKIPRTGQYSSCSCWGNGDGCGEADVFEVLASGDTKAKSTFHFLNSLGSSDYFDRPTSKYIKLAVVFQASSETASIKIIDDSVDFASSLSATTIESFVNDDGDSLLSTIMSFLSG</sequence>
<reference evidence="12" key="1">
    <citation type="submission" date="2021-03" db="EMBL/GenBank/DDBJ databases">
        <title>Revisited historic fungal species revealed as producer of novel bioactive compounds through whole genome sequencing and comparative genomics.</title>
        <authorList>
            <person name="Vignolle G.A."/>
            <person name="Hochenegger N."/>
            <person name="Mach R.L."/>
            <person name="Mach-Aigner A.R."/>
            <person name="Javad Rahimi M."/>
            <person name="Salim K.A."/>
            <person name="Chan C.M."/>
            <person name="Lim L.B.L."/>
            <person name="Cai F."/>
            <person name="Druzhinina I.S."/>
            <person name="U'Ren J.M."/>
            <person name="Derntl C."/>
        </authorList>
    </citation>
    <scope>NUCLEOTIDE SEQUENCE</scope>
    <source>
        <strain evidence="12">TUCIM 5799</strain>
    </source>
</reference>
<feature type="domain" description="Cell wall protein YJL171C/Tos1 N-terminal" evidence="11">
    <location>
        <begin position="36"/>
        <end position="97"/>
    </location>
</feature>
<dbReference type="GO" id="GO:0042973">
    <property type="term" value="F:glucan endo-1,3-beta-D-glucosidase activity"/>
    <property type="evidence" value="ECO:0007669"/>
    <property type="project" value="UniProtKB-EC"/>
</dbReference>
<keyword evidence="13" id="KW-1185">Reference proteome</keyword>
<gene>
    <name evidence="12" type="ORF">JX265_011282</name>
</gene>
<keyword evidence="4 9" id="KW-0732">Signal</keyword>
<evidence type="ECO:0000256" key="3">
    <source>
        <dbReference type="ARBA" id="ARBA00012780"/>
    </source>
</evidence>
<evidence type="ECO:0000256" key="1">
    <source>
        <dbReference type="ARBA" id="ARBA00000382"/>
    </source>
</evidence>
<dbReference type="Pfam" id="PF10287">
    <property type="entry name" value="YJL171C_Tos1_C"/>
    <property type="match status" value="1"/>
</dbReference>
<accession>A0A9P9WCG9</accession>
<keyword evidence="6" id="KW-0326">Glycosidase</keyword>
<comment type="caution">
    <text evidence="12">The sequence shown here is derived from an EMBL/GenBank/DDBJ whole genome shotgun (WGS) entry which is preliminary data.</text>
</comment>
<protein>
    <recommendedName>
        <fullName evidence="3">glucan endo-1,3-beta-D-glucosidase</fullName>
        <ecNumber evidence="3">3.2.1.39</ecNumber>
    </recommendedName>
</protein>
<comment type="similarity">
    <text evidence="2">Belongs to the PGA52 family.</text>
</comment>
<name>A0A9P9WCG9_9PEZI</name>